<dbReference type="InterPro" id="IPR003347">
    <property type="entry name" value="JmjC_dom"/>
</dbReference>
<dbReference type="Proteomes" id="UP001301958">
    <property type="component" value="Unassembled WGS sequence"/>
</dbReference>
<dbReference type="SUPFAM" id="SSF51197">
    <property type="entry name" value="Clavaminate synthase-like"/>
    <property type="match status" value="1"/>
</dbReference>
<dbReference type="EMBL" id="MU865301">
    <property type="protein sequence ID" value="KAK4230158.1"/>
    <property type="molecule type" value="Genomic_DNA"/>
</dbReference>
<dbReference type="Gene3D" id="2.60.120.650">
    <property type="entry name" value="Cupin"/>
    <property type="match status" value="1"/>
</dbReference>
<proteinExistence type="predicted"/>
<sequence>MSRVFLHPSLRIISKKSSTHKFRWLSTVHEINELLPEKKDIDTSKPFIIRNHAQTPSQTSTTISISKWFTNHEKFPKFTDYLNQHLHFTLPYELILPTTQEYDTNPINPIKRFISWLSSTQQQPNHYTLVSVLLQQEINNLNKTNNNNHLRFLRFDAPFALLSAALEYNSLFPDLPLTELYIAQAPLSNLPAALQADLSTPKSLLSYLGKGDIYGSSIWIGLEPTYTPWHRDPNPNLFCQLRRTKVMRLMPPNRGRSLFERVQAGLQGTTSWRIRGEEMMQGEERQALFKAVWEEESKKGIMTEVVLSEGDVLYLPKGWWHSVRTLGSGCLNMSVNWWFR</sequence>
<dbReference type="InterPro" id="IPR041667">
    <property type="entry name" value="Cupin_8"/>
</dbReference>
<reference evidence="2" key="1">
    <citation type="journal article" date="2023" name="Mol. Phylogenet. Evol.">
        <title>Genome-scale phylogeny and comparative genomics of the fungal order Sordariales.</title>
        <authorList>
            <person name="Hensen N."/>
            <person name="Bonometti L."/>
            <person name="Westerberg I."/>
            <person name="Brannstrom I.O."/>
            <person name="Guillou S."/>
            <person name="Cros-Aarteil S."/>
            <person name="Calhoun S."/>
            <person name="Haridas S."/>
            <person name="Kuo A."/>
            <person name="Mondo S."/>
            <person name="Pangilinan J."/>
            <person name="Riley R."/>
            <person name="LaButti K."/>
            <person name="Andreopoulos B."/>
            <person name="Lipzen A."/>
            <person name="Chen C."/>
            <person name="Yan M."/>
            <person name="Daum C."/>
            <person name="Ng V."/>
            <person name="Clum A."/>
            <person name="Steindorff A."/>
            <person name="Ohm R.A."/>
            <person name="Martin F."/>
            <person name="Silar P."/>
            <person name="Natvig D.O."/>
            <person name="Lalanne C."/>
            <person name="Gautier V."/>
            <person name="Ament-Velasquez S.L."/>
            <person name="Kruys A."/>
            <person name="Hutchinson M.I."/>
            <person name="Powell A.J."/>
            <person name="Barry K."/>
            <person name="Miller A.N."/>
            <person name="Grigoriev I.V."/>
            <person name="Debuchy R."/>
            <person name="Gladieux P."/>
            <person name="Hiltunen Thoren M."/>
            <person name="Johannesson H."/>
        </authorList>
    </citation>
    <scope>NUCLEOTIDE SEQUENCE</scope>
    <source>
        <strain evidence="2">CBS 990.96</strain>
    </source>
</reference>
<accession>A0AAN7BV32</accession>
<dbReference type="PROSITE" id="PS51184">
    <property type="entry name" value="JMJC"/>
    <property type="match status" value="1"/>
</dbReference>
<gene>
    <name evidence="2" type="ORF">QBC38DRAFT_357767</name>
</gene>
<evidence type="ECO:0000313" key="3">
    <source>
        <dbReference type="Proteomes" id="UP001301958"/>
    </source>
</evidence>
<comment type="caution">
    <text evidence="2">The sequence shown here is derived from an EMBL/GenBank/DDBJ whole genome shotgun (WGS) entry which is preliminary data.</text>
</comment>
<dbReference type="AlphaFoldDB" id="A0AAN7BV32"/>
<feature type="domain" description="JmjC" evidence="1">
    <location>
        <begin position="179"/>
        <end position="340"/>
    </location>
</feature>
<protein>
    <recommendedName>
        <fullName evidence="1">JmjC domain-containing protein</fullName>
    </recommendedName>
</protein>
<reference evidence="2" key="2">
    <citation type="submission" date="2023-05" db="EMBL/GenBank/DDBJ databases">
        <authorList>
            <consortium name="Lawrence Berkeley National Laboratory"/>
            <person name="Steindorff A."/>
            <person name="Hensen N."/>
            <person name="Bonometti L."/>
            <person name="Westerberg I."/>
            <person name="Brannstrom I.O."/>
            <person name="Guillou S."/>
            <person name="Cros-Aarteil S."/>
            <person name="Calhoun S."/>
            <person name="Haridas S."/>
            <person name="Kuo A."/>
            <person name="Mondo S."/>
            <person name="Pangilinan J."/>
            <person name="Riley R."/>
            <person name="Labutti K."/>
            <person name="Andreopoulos B."/>
            <person name="Lipzen A."/>
            <person name="Chen C."/>
            <person name="Yanf M."/>
            <person name="Daum C."/>
            <person name="Ng V."/>
            <person name="Clum A."/>
            <person name="Ohm R."/>
            <person name="Martin F."/>
            <person name="Silar P."/>
            <person name="Natvig D."/>
            <person name="Lalanne C."/>
            <person name="Gautier V."/>
            <person name="Ament-Velasquez S.L."/>
            <person name="Kruys A."/>
            <person name="Hutchinson M.I."/>
            <person name="Powell A.J."/>
            <person name="Barry K."/>
            <person name="Miller A.N."/>
            <person name="Grigoriev I.V."/>
            <person name="Debuchy R."/>
            <person name="Gladieux P."/>
            <person name="Thoren M.H."/>
            <person name="Johannesson H."/>
        </authorList>
    </citation>
    <scope>NUCLEOTIDE SEQUENCE</scope>
    <source>
        <strain evidence="2">CBS 990.96</strain>
    </source>
</reference>
<dbReference type="PANTHER" id="PTHR12461">
    <property type="entry name" value="HYPOXIA-INDUCIBLE FACTOR 1 ALPHA INHIBITOR-RELATED"/>
    <property type="match status" value="1"/>
</dbReference>
<dbReference type="PANTHER" id="PTHR12461:SF105">
    <property type="entry name" value="HYPOXIA-INDUCIBLE FACTOR 1-ALPHA INHIBITOR"/>
    <property type="match status" value="1"/>
</dbReference>
<evidence type="ECO:0000259" key="1">
    <source>
        <dbReference type="PROSITE" id="PS51184"/>
    </source>
</evidence>
<keyword evidence="3" id="KW-1185">Reference proteome</keyword>
<dbReference type="SMART" id="SM00558">
    <property type="entry name" value="JmjC"/>
    <property type="match status" value="1"/>
</dbReference>
<organism evidence="2 3">
    <name type="scientific">Podospora fimiseda</name>
    <dbReference type="NCBI Taxonomy" id="252190"/>
    <lineage>
        <taxon>Eukaryota</taxon>
        <taxon>Fungi</taxon>
        <taxon>Dikarya</taxon>
        <taxon>Ascomycota</taxon>
        <taxon>Pezizomycotina</taxon>
        <taxon>Sordariomycetes</taxon>
        <taxon>Sordariomycetidae</taxon>
        <taxon>Sordariales</taxon>
        <taxon>Podosporaceae</taxon>
        <taxon>Podospora</taxon>
    </lineage>
</organism>
<dbReference type="Pfam" id="PF13621">
    <property type="entry name" value="Cupin_8"/>
    <property type="match status" value="1"/>
</dbReference>
<evidence type="ECO:0000313" key="2">
    <source>
        <dbReference type="EMBL" id="KAK4230158.1"/>
    </source>
</evidence>
<name>A0AAN7BV32_9PEZI</name>